<keyword evidence="4" id="KW-0949">S-adenosyl-L-methionine</keyword>
<comment type="similarity">
    <text evidence="8">Belongs to the TDD superfamily. DTWD1 family.</text>
</comment>
<accession>A0A1J1IQT1</accession>
<evidence type="ECO:0000313" key="14">
    <source>
        <dbReference type="Proteomes" id="UP000183832"/>
    </source>
</evidence>
<evidence type="ECO:0000256" key="7">
    <source>
        <dbReference type="ARBA" id="ARBA00037050"/>
    </source>
</evidence>
<evidence type="ECO:0000313" key="13">
    <source>
        <dbReference type="EMBL" id="CRL02504.1"/>
    </source>
</evidence>
<proteinExistence type="inferred from homology"/>
<gene>
    <name evidence="13" type="ORF">CLUMA_CG015263</name>
</gene>
<evidence type="ECO:0000256" key="2">
    <source>
        <dbReference type="ARBA" id="ARBA00012386"/>
    </source>
</evidence>
<feature type="domain" description="DTW" evidence="12">
    <location>
        <begin position="32"/>
        <end position="308"/>
    </location>
</feature>
<evidence type="ECO:0000256" key="11">
    <source>
        <dbReference type="ARBA" id="ARBA00048718"/>
    </source>
</evidence>
<evidence type="ECO:0000256" key="9">
    <source>
        <dbReference type="ARBA" id="ARBA00039242"/>
    </source>
</evidence>
<dbReference type="AlphaFoldDB" id="A0A1J1IQT1"/>
<name>A0A1J1IQT1_9DIPT</name>
<evidence type="ECO:0000259" key="12">
    <source>
        <dbReference type="SMART" id="SM01144"/>
    </source>
</evidence>
<dbReference type="InterPro" id="IPR005636">
    <property type="entry name" value="DTW"/>
</dbReference>
<comment type="function">
    <text evidence="7">Catalyzes the formation of 3-(3-amino-3-carboxypropyl)uridine (acp3U) at position 20 in the D-loop of several cytoplasmic tRNAs (acp3U(20)).</text>
</comment>
<sequence length="318" mass="37197">MNTIYNNLEINNYNNLLKVEGRFRCDKCKSSRKFFCYKCSCPHPEYADIVPRVELPIQIDIIKHRQEVFGKSTSSHAKIISPDQVNIYEYPEIPDYSAETGDVILIFPSSKSVSISSLFKGISTFDFKENYGLEKGFFIGTLLKKNLDEVMSDSDRERLHRNGEHDEKIYSRDNLPFKRAVFIDSTWKQCRSIYKDPRINSIKSCVIQNRKTKFWRTQKGAPDWYLSTIEAIHQFLLEVHVSAWGIHRNYYDKSLNDLELDTSFIPPTKIFDDNDNGEKSMCKPYNGQYDNLLFFFSFLHCIIHSLDDVNGKLKMIEK</sequence>
<keyword evidence="5" id="KW-0819">tRNA processing</keyword>
<dbReference type="PANTHER" id="PTHR15627:SF8">
    <property type="entry name" value="TRNA-URIDINE AMINOCARBOXYPROPYLTRANSFERASE 1"/>
    <property type="match status" value="1"/>
</dbReference>
<evidence type="ECO:0000256" key="1">
    <source>
        <dbReference type="ARBA" id="ARBA00004123"/>
    </source>
</evidence>
<reference evidence="13 14" key="1">
    <citation type="submission" date="2015-04" db="EMBL/GenBank/DDBJ databases">
        <authorList>
            <person name="Syromyatnikov M.Y."/>
            <person name="Popov V.N."/>
        </authorList>
    </citation>
    <scope>NUCLEOTIDE SEQUENCE [LARGE SCALE GENOMIC DNA]</scope>
</reference>
<dbReference type="SMART" id="SM01144">
    <property type="entry name" value="DTW"/>
    <property type="match status" value="1"/>
</dbReference>
<dbReference type="PANTHER" id="PTHR15627">
    <property type="entry name" value="NATURAL KILLER CELL-SPECIFIC ANTIGEN KLIP1"/>
    <property type="match status" value="1"/>
</dbReference>
<evidence type="ECO:0000256" key="5">
    <source>
        <dbReference type="ARBA" id="ARBA00022694"/>
    </source>
</evidence>
<dbReference type="Pfam" id="PF03942">
    <property type="entry name" value="DTW"/>
    <property type="match status" value="1"/>
</dbReference>
<keyword evidence="6" id="KW-0539">Nucleus</keyword>
<comment type="subcellular location">
    <subcellularLocation>
        <location evidence="1">Nucleus</location>
    </subcellularLocation>
</comment>
<dbReference type="InterPro" id="IPR051521">
    <property type="entry name" value="tRNA_Mod/Golgi_Maint"/>
</dbReference>
<dbReference type="OrthoDB" id="3173at2759"/>
<dbReference type="Proteomes" id="UP000183832">
    <property type="component" value="Unassembled WGS sequence"/>
</dbReference>
<evidence type="ECO:0000256" key="4">
    <source>
        <dbReference type="ARBA" id="ARBA00022691"/>
    </source>
</evidence>
<evidence type="ECO:0000256" key="6">
    <source>
        <dbReference type="ARBA" id="ARBA00023242"/>
    </source>
</evidence>
<keyword evidence="3" id="KW-0808">Transferase</keyword>
<dbReference type="STRING" id="568069.A0A1J1IQT1"/>
<keyword evidence="14" id="KW-1185">Reference proteome</keyword>
<dbReference type="GO" id="GO:0006400">
    <property type="term" value="P:tRNA modification"/>
    <property type="evidence" value="ECO:0007669"/>
    <property type="project" value="TreeGrafter"/>
</dbReference>
<dbReference type="GO" id="GO:0005634">
    <property type="term" value="C:nucleus"/>
    <property type="evidence" value="ECO:0007669"/>
    <property type="project" value="UniProtKB-SubCell"/>
</dbReference>
<evidence type="ECO:0000256" key="8">
    <source>
        <dbReference type="ARBA" id="ARBA00038290"/>
    </source>
</evidence>
<protein>
    <recommendedName>
        <fullName evidence="9">tRNA-uridine aminocarboxypropyltransferase 1</fullName>
        <ecNumber evidence="2">2.5.1.25</ecNumber>
    </recommendedName>
    <alternativeName>
        <fullName evidence="10">DTW domain-containing protein 1</fullName>
    </alternativeName>
</protein>
<evidence type="ECO:0000256" key="10">
    <source>
        <dbReference type="ARBA" id="ARBA00042508"/>
    </source>
</evidence>
<organism evidence="13 14">
    <name type="scientific">Clunio marinus</name>
    <dbReference type="NCBI Taxonomy" id="568069"/>
    <lineage>
        <taxon>Eukaryota</taxon>
        <taxon>Metazoa</taxon>
        <taxon>Ecdysozoa</taxon>
        <taxon>Arthropoda</taxon>
        <taxon>Hexapoda</taxon>
        <taxon>Insecta</taxon>
        <taxon>Pterygota</taxon>
        <taxon>Neoptera</taxon>
        <taxon>Endopterygota</taxon>
        <taxon>Diptera</taxon>
        <taxon>Nematocera</taxon>
        <taxon>Chironomoidea</taxon>
        <taxon>Chironomidae</taxon>
        <taxon>Clunio</taxon>
    </lineage>
</organism>
<evidence type="ECO:0000256" key="3">
    <source>
        <dbReference type="ARBA" id="ARBA00022679"/>
    </source>
</evidence>
<dbReference type="EMBL" id="CVRI01000057">
    <property type="protein sequence ID" value="CRL02504.1"/>
    <property type="molecule type" value="Genomic_DNA"/>
</dbReference>
<dbReference type="EC" id="2.5.1.25" evidence="2"/>
<dbReference type="GO" id="GO:0016432">
    <property type="term" value="F:tRNA-uridine aminocarboxypropyltransferase activity"/>
    <property type="evidence" value="ECO:0007669"/>
    <property type="project" value="UniProtKB-EC"/>
</dbReference>
<comment type="catalytic activity">
    <reaction evidence="11">
        <text>a uridine in tRNA + S-adenosyl-L-methionine = a 3-[(3S)-3-amino-3-carboxypropyl]uridine in tRNA + S-methyl-5'-thioadenosine + H(+)</text>
        <dbReference type="Rhea" id="RHEA:62432"/>
        <dbReference type="Rhea" id="RHEA-COMP:13339"/>
        <dbReference type="Rhea" id="RHEA-COMP:16092"/>
        <dbReference type="ChEBI" id="CHEBI:15378"/>
        <dbReference type="ChEBI" id="CHEBI:17509"/>
        <dbReference type="ChEBI" id="CHEBI:59789"/>
        <dbReference type="ChEBI" id="CHEBI:65315"/>
        <dbReference type="ChEBI" id="CHEBI:82930"/>
        <dbReference type="EC" id="2.5.1.25"/>
    </reaction>
</comment>